<proteinExistence type="predicted"/>
<feature type="transmembrane region" description="Helical" evidence="1">
    <location>
        <begin position="94"/>
        <end position="115"/>
    </location>
</feature>
<evidence type="ECO:0000313" key="2">
    <source>
        <dbReference type="EMBL" id="CAE1227816.1"/>
    </source>
</evidence>
<gene>
    <name evidence="2" type="ORF">SPHA_16548</name>
</gene>
<dbReference type="EMBL" id="CAHIKZ030000584">
    <property type="protein sequence ID" value="CAE1227816.1"/>
    <property type="molecule type" value="Genomic_DNA"/>
</dbReference>
<dbReference type="Proteomes" id="UP000597762">
    <property type="component" value="Unassembled WGS sequence"/>
</dbReference>
<comment type="caution">
    <text evidence="2">The sequence shown here is derived from an EMBL/GenBank/DDBJ whole genome shotgun (WGS) entry which is preliminary data.</text>
</comment>
<keyword evidence="3" id="KW-1185">Reference proteome</keyword>
<feature type="transmembrane region" description="Helical" evidence="1">
    <location>
        <begin position="161"/>
        <end position="188"/>
    </location>
</feature>
<keyword evidence="1" id="KW-0472">Membrane</keyword>
<name>A0A812BFK9_ACAPH</name>
<reference evidence="2" key="1">
    <citation type="submission" date="2021-01" db="EMBL/GenBank/DDBJ databases">
        <authorList>
            <person name="Li R."/>
            <person name="Bekaert M."/>
        </authorList>
    </citation>
    <scope>NUCLEOTIDE SEQUENCE</scope>
    <source>
        <strain evidence="2">Farmed</strain>
    </source>
</reference>
<keyword evidence="1" id="KW-0812">Transmembrane</keyword>
<sequence length="253" mass="29594">MFCLIYSSLLCCLFYSVHASFIFLCLSLFPPFGFGIGRFFFERFSSNMSSLFLVISYFLAFLCTFSIISFSFSISNNLFLTFLFLERTYNILNINFPLTFLISNVFSSFSSFATSISFTPLKKKNHFFCLIDASFINFFSLHSRLIIFSHCIQHSILLRHVMLLFSFISIHSYASLFFFVSVLMLCLILSSRFPSYYPDLAITMLNPFFFAFLFIILFWLPSCIILSFCFPLYYPVLATIMLNPFFLLSFFLY</sequence>
<feature type="transmembrane region" description="Helical" evidence="1">
    <location>
        <begin position="200"/>
        <end position="220"/>
    </location>
</feature>
<evidence type="ECO:0000313" key="3">
    <source>
        <dbReference type="Proteomes" id="UP000597762"/>
    </source>
</evidence>
<accession>A0A812BFK9</accession>
<dbReference type="AlphaFoldDB" id="A0A812BFK9"/>
<protein>
    <submittedName>
        <fullName evidence="2">Uncharacterized protein</fullName>
    </submittedName>
</protein>
<feature type="transmembrane region" description="Helical" evidence="1">
    <location>
        <begin position="127"/>
        <end position="149"/>
    </location>
</feature>
<evidence type="ECO:0000256" key="1">
    <source>
        <dbReference type="SAM" id="Phobius"/>
    </source>
</evidence>
<feature type="transmembrane region" description="Helical" evidence="1">
    <location>
        <begin position="6"/>
        <end position="29"/>
    </location>
</feature>
<feature type="transmembrane region" description="Helical" evidence="1">
    <location>
        <begin position="50"/>
        <end position="74"/>
    </location>
</feature>
<keyword evidence="1" id="KW-1133">Transmembrane helix</keyword>
<organism evidence="2 3">
    <name type="scientific">Acanthosepion pharaonis</name>
    <name type="common">Pharaoh cuttlefish</name>
    <name type="synonym">Sepia pharaonis</name>
    <dbReference type="NCBI Taxonomy" id="158019"/>
    <lineage>
        <taxon>Eukaryota</taxon>
        <taxon>Metazoa</taxon>
        <taxon>Spiralia</taxon>
        <taxon>Lophotrochozoa</taxon>
        <taxon>Mollusca</taxon>
        <taxon>Cephalopoda</taxon>
        <taxon>Coleoidea</taxon>
        <taxon>Decapodiformes</taxon>
        <taxon>Sepiida</taxon>
        <taxon>Sepiina</taxon>
        <taxon>Sepiidae</taxon>
        <taxon>Acanthosepion</taxon>
    </lineage>
</organism>
<feature type="transmembrane region" description="Helical" evidence="1">
    <location>
        <begin position="232"/>
        <end position="252"/>
    </location>
</feature>